<dbReference type="GO" id="GO:0006406">
    <property type="term" value="P:mRNA export from nucleus"/>
    <property type="evidence" value="ECO:0007669"/>
    <property type="project" value="TreeGrafter"/>
</dbReference>
<evidence type="ECO:0000256" key="5">
    <source>
        <dbReference type="ARBA" id="ARBA00022927"/>
    </source>
</evidence>
<dbReference type="GO" id="GO:0031965">
    <property type="term" value="C:nuclear membrane"/>
    <property type="evidence" value="ECO:0007669"/>
    <property type="project" value="UniProtKB-UniRule"/>
</dbReference>
<evidence type="ECO:0000256" key="8">
    <source>
        <dbReference type="ARBA" id="ARBA00023242"/>
    </source>
</evidence>
<reference evidence="10" key="1">
    <citation type="submission" date="2020-05" db="UniProtKB">
        <authorList>
            <consortium name="EnsemblMetazoa"/>
        </authorList>
    </citation>
    <scope>IDENTIFICATION</scope>
    <source>
        <strain evidence="10">TTRI</strain>
    </source>
</reference>
<evidence type="ECO:0000256" key="4">
    <source>
        <dbReference type="ARBA" id="ARBA00022816"/>
    </source>
</evidence>
<dbReference type="GO" id="GO:0045893">
    <property type="term" value="P:positive regulation of DNA-templated transcription"/>
    <property type="evidence" value="ECO:0007669"/>
    <property type="project" value="TreeGrafter"/>
</dbReference>
<keyword evidence="5 9" id="KW-0653">Protein transport</keyword>
<dbReference type="PANTHER" id="PTHR13373">
    <property type="entry name" value="FROUNT PROTEIN-RELATED"/>
    <property type="match status" value="1"/>
</dbReference>
<dbReference type="VEuPathDB" id="VectorBase:GAUT012958"/>
<keyword evidence="3 9" id="KW-0813">Transport</keyword>
<keyword evidence="8 9" id="KW-0539">Nucleus</keyword>
<sequence length="189" mass="21597">MLKRKSSKYKRKNLSPKNGLEWAIRSKDTFYVTFIAEYPLKHYVQTGNILCPDVIANKGARMFISPRLVFLAKHFDFYQFYRKDDFLSATVLLLNILESEIIPVYSYTVCAKKVGEVVQQTKIEAEDLAVGTGEEDCIVKYSKKKFVVLFFKAVSAVDQTKKTATEAINKSVKASEQVVDQKMKYAEGH</sequence>
<evidence type="ECO:0000256" key="7">
    <source>
        <dbReference type="ARBA" id="ARBA00023132"/>
    </source>
</evidence>
<comment type="similarity">
    <text evidence="2 9">Belongs to the nucleoporin Nup85 family.</text>
</comment>
<evidence type="ECO:0000313" key="11">
    <source>
        <dbReference type="Proteomes" id="UP000078200"/>
    </source>
</evidence>
<dbReference type="InterPro" id="IPR011502">
    <property type="entry name" value="Nucleoporin_Nup85"/>
</dbReference>
<evidence type="ECO:0000256" key="9">
    <source>
        <dbReference type="RuleBase" id="RU365073"/>
    </source>
</evidence>
<dbReference type="PANTHER" id="PTHR13373:SF21">
    <property type="entry name" value="NUCLEAR PORE COMPLEX PROTEIN NUP85"/>
    <property type="match status" value="1"/>
</dbReference>
<comment type="function">
    <text evidence="9">Functions as a component of the nuclear pore complex (NPC).</text>
</comment>
<evidence type="ECO:0000313" key="10">
    <source>
        <dbReference type="EnsemblMetazoa" id="GAUT012958-PA"/>
    </source>
</evidence>
<keyword evidence="4 9" id="KW-0509">mRNA transport</keyword>
<keyword evidence="6 9" id="KW-0811">Translocation</keyword>
<evidence type="ECO:0000256" key="2">
    <source>
        <dbReference type="ARBA" id="ARBA00005573"/>
    </source>
</evidence>
<comment type="subunit">
    <text evidence="9">Component of the nuclear pore complex (NPC).</text>
</comment>
<dbReference type="GO" id="GO:0031080">
    <property type="term" value="C:nuclear pore outer ring"/>
    <property type="evidence" value="ECO:0007669"/>
    <property type="project" value="TreeGrafter"/>
</dbReference>
<protein>
    <recommendedName>
        <fullName evidence="9">Nuclear pore complex protein Nup85</fullName>
    </recommendedName>
</protein>
<dbReference type="EnsemblMetazoa" id="GAUT012958-RA">
    <property type="protein sequence ID" value="GAUT012958-PA"/>
    <property type="gene ID" value="GAUT012958"/>
</dbReference>
<dbReference type="GO" id="GO:0017056">
    <property type="term" value="F:structural constituent of nuclear pore"/>
    <property type="evidence" value="ECO:0007669"/>
    <property type="project" value="TreeGrafter"/>
</dbReference>
<name>A0A1A9URF0_GLOAU</name>
<accession>A0A1A9URF0</accession>
<dbReference type="STRING" id="7395.A0A1A9URF0"/>
<dbReference type="Proteomes" id="UP000078200">
    <property type="component" value="Unassembled WGS sequence"/>
</dbReference>
<dbReference type="Pfam" id="PF07575">
    <property type="entry name" value="Nucleopor_Nup85"/>
    <property type="match status" value="1"/>
</dbReference>
<keyword evidence="9" id="KW-0472">Membrane</keyword>
<dbReference type="AlphaFoldDB" id="A0A1A9URF0"/>
<organism evidence="10 11">
    <name type="scientific">Glossina austeni</name>
    <name type="common">Savannah tsetse fly</name>
    <dbReference type="NCBI Taxonomy" id="7395"/>
    <lineage>
        <taxon>Eukaryota</taxon>
        <taxon>Metazoa</taxon>
        <taxon>Ecdysozoa</taxon>
        <taxon>Arthropoda</taxon>
        <taxon>Hexapoda</taxon>
        <taxon>Insecta</taxon>
        <taxon>Pterygota</taxon>
        <taxon>Neoptera</taxon>
        <taxon>Endopterygota</taxon>
        <taxon>Diptera</taxon>
        <taxon>Brachycera</taxon>
        <taxon>Muscomorpha</taxon>
        <taxon>Hippoboscoidea</taxon>
        <taxon>Glossinidae</taxon>
        <taxon>Glossina</taxon>
    </lineage>
</organism>
<evidence type="ECO:0000256" key="3">
    <source>
        <dbReference type="ARBA" id="ARBA00022448"/>
    </source>
</evidence>
<evidence type="ECO:0000256" key="6">
    <source>
        <dbReference type="ARBA" id="ARBA00023010"/>
    </source>
</evidence>
<keyword evidence="11" id="KW-1185">Reference proteome</keyword>
<evidence type="ECO:0000256" key="1">
    <source>
        <dbReference type="ARBA" id="ARBA00004567"/>
    </source>
</evidence>
<dbReference type="GO" id="GO:0006606">
    <property type="term" value="P:protein import into nucleus"/>
    <property type="evidence" value="ECO:0007669"/>
    <property type="project" value="TreeGrafter"/>
</dbReference>
<keyword evidence="7 9" id="KW-0906">Nuclear pore complex</keyword>
<comment type="subcellular location">
    <subcellularLocation>
        <location evidence="1 9">Nucleus</location>
        <location evidence="1 9">Nuclear pore complex</location>
    </subcellularLocation>
</comment>
<proteinExistence type="inferred from homology"/>